<reference evidence="1 2" key="2">
    <citation type="journal article" date="2011" name="J. Antibiot.">
        <title>Furaquinocins I and J: novel polyketide isoprenoid hybrid compounds from Streptomyces reveromyceticus SN-593.</title>
        <authorList>
            <person name="Panthee S."/>
            <person name="Takahashi S."/>
            <person name="Takagi H."/>
            <person name="Nogawa T."/>
            <person name="Oowada E."/>
            <person name="Uramoto M."/>
            <person name="Osada H."/>
        </authorList>
    </citation>
    <scope>NUCLEOTIDE SEQUENCE [LARGE SCALE GENOMIC DNA]</scope>
    <source>
        <strain evidence="1 2">SN-593</strain>
    </source>
</reference>
<reference evidence="1 2" key="4">
    <citation type="journal article" date="2020" name="Sci. Rep.">
        <title>beta-carboline chemical signals induce reveromycin production through a LuxR family regulator in Streptomyces sp. SN-593.</title>
        <authorList>
            <person name="Panthee S."/>
            <person name="Kito N."/>
            <person name="Hayashi T."/>
            <person name="Shimizu T."/>
            <person name="Ishikawa J."/>
            <person name="Hamamoto H."/>
            <person name="Osada H."/>
            <person name="Takahashi S."/>
        </authorList>
    </citation>
    <scope>NUCLEOTIDE SEQUENCE [LARGE SCALE GENOMIC DNA]</scope>
    <source>
        <strain evidence="1 2">SN-593</strain>
    </source>
</reference>
<dbReference type="Pfam" id="PF19730">
    <property type="entry name" value="DUF6221"/>
    <property type="match status" value="1"/>
</dbReference>
<dbReference type="EMBL" id="AP018365">
    <property type="protein sequence ID" value="BBB01102.1"/>
    <property type="molecule type" value="Genomic_DNA"/>
</dbReference>
<dbReference type="KEGG" id="arev:RVR_8357"/>
<sequence>MDDLLAFLRARLAEDEAVARAAMWDDGPSAVWTDRPPKDRYERHTVTDYCDDGVVVVTPENADAVGVGPHIARHDPARILAEVEAKRQAVDRYAWLHEHGDTGGMAWVLRALAAPFADHRDYRPEWAPDA</sequence>
<dbReference type="InterPro" id="IPR046193">
    <property type="entry name" value="DUF6221"/>
</dbReference>
<evidence type="ECO:0000313" key="1">
    <source>
        <dbReference type="EMBL" id="BBB01102.1"/>
    </source>
</evidence>
<organism evidence="1 2">
    <name type="scientific">Actinacidiphila reveromycinica</name>
    <dbReference type="NCBI Taxonomy" id="659352"/>
    <lineage>
        <taxon>Bacteria</taxon>
        <taxon>Bacillati</taxon>
        <taxon>Actinomycetota</taxon>
        <taxon>Actinomycetes</taxon>
        <taxon>Kitasatosporales</taxon>
        <taxon>Streptomycetaceae</taxon>
        <taxon>Actinacidiphila</taxon>
    </lineage>
</organism>
<reference evidence="1 2" key="1">
    <citation type="journal article" date="2010" name="J. Bacteriol.">
        <title>Biochemical characterization of a novel indole prenyltransferase from Streptomyces sp. SN-593.</title>
        <authorList>
            <person name="Takahashi S."/>
            <person name="Takagi H."/>
            <person name="Toyoda A."/>
            <person name="Uramoto M."/>
            <person name="Nogawa T."/>
            <person name="Ueki M."/>
            <person name="Sakaki Y."/>
            <person name="Osada H."/>
        </authorList>
    </citation>
    <scope>NUCLEOTIDE SEQUENCE [LARGE SCALE GENOMIC DNA]</scope>
    <source>
        <strain evidence="1 2">SN-593</strain>
    </source>
</reference>
<proteinExistence type="predicted"/>
<dbReference type="Proteomes" id="UP000595703">
    <property type="component" value="Chromosome"/>
</dbReference>
<protein>
    <submittedName>
        <fullName evidence="1">Uncharacterized protein</fullName>
    </submittedName>
</protein>
<dbReference type="AlphaFoldDB" id="A0A7U3UYT8"/>
<dbReference type="RefSeq" id="WP_202237050.1">
    <property type="nucleotide sequence ID" value="NZ_AP018365.1"/>
</dbReference>
<reference evidence="1 2" key="3">
    <citation type="journal article" date="2011" name="Nat. Chem. Biol.">
        <title>Reveromycin A biosynthesis uses RevG and RevJ for stereospecific spiroacetal formation.</title>
        <authorList>
            <person name="Takahashi S."/>
            <person name="Toyoda A."/>
            <person name="Sekiyama Y."/>
            <person name="Takagi H."/>
            <person name="Nogawa T."/>
            <person name="Uramoto M."/>
            <person name="Suzuki R."/>
            <person name="Koshino H."/>
            <person name="Kumano T."/>
            <person name="Panthee S."/>
            <person name="Dairi T."/>
            <person name="Ishikawa J."/>
            <person name="Ikeda H."/>
            <person name="Sakaki Y."/>
            <person name="Osada H."/>
        </authorList>
    </citation>
    <scope>NUCLEOTIDE SEQUENCE [LARGE SCALE GENOMIC DNA]</scope>
    <source>
        <strain evidence="1 2">SN-593</strain>
    </source>
</reference>
<evidence type="ECO:0000313" key="2">
    <source>
        <dbReference type="Proteomes" id="UP000595703"/>
    </source>
</evidence>
<keyword evidence="2" id="KW-1185">Reference proteome</keyword>
<gene>
    <name evidence="1" type="ORF">RVR_8357</name>
</gene>
<name>A0A7U3UYT8_9ACTN</name>
<accession>A0A7U3UYT8</accession>